<sequence length="252" mass="27800">MERTDRKYWVPALERAHEVLHCIAARPSRMRMMDLVSETGINKSTMFSLLQTMETLQWVNREKGETYALGPVFATLGRAYFSGIDLVAQFQRLAAGAAERIGETAQLARLEGIHILYLAKKEAPAPVRLVSEPGMRIPAYATAMGKALLANMPDERVRTLFANAAFERFTDKTASNVDALLGQLEQVRQLGYAVDEEEVVNGIACIAAAVKDPGGVPVAAVSFTMPLPRWEAKKPDARKEVLRLAEQLSSLQ</sequence>
<evidence type="ECO:0000256" key="1">
    <source>
        <dbReference type="ARBA" id="ARBA00023015"/>
    </source>
</evidence>
<dbReference type="RefSeq" id="WP_277565566.1">
    <property type="nucleotide sequence ID" value="NZ_JAPDHZ010000003.1"/>
</dbReference>
<dbReference type="Proteomes" id="UP001153387">
    <property type="component" value="Unassembled WGS sequence"/>
</dbReference>
<dbReference type="GO" id="GO:0003700">
    <property type="term" value="F:DNA-binding transcription factor activity"/>
    <property type="evidence" value="ECO:0007669"/>
    <property type="project" value="TreeGrafter"/>
</dbReference>
<keyword evidence="7" id="KW-1185">Reference proteome</keyword>
<dbReference type="InterPro" id="IPR050707">
    <property type="entry name" value="HTH_MetabolicPath_Reg"/>
</dbReference>
<dbReference type="SUPFAM" id="SSF46785">
    <property type="entry name" value="Winged helix' DNA-binding domain"/>
    <property type="match status" value="1"/>
</dbReference>
<reference evidence="6 7" key="1">
    <citation type="submission" date="2022-10" db="EMBL/GenBank/DDBJ databases">
        <title>Comparative genomic analysis of Cohnella hashimotonis sp. nov., isolated from the International Space Station.</title>
        <authorList>
            <person name="Simpson A."/>
            <person name="Venkateswaran K."/>
        </authorList>
    </citation>
    <scope>NUCLEOTIDE SEQUENCE [LARGE SCALE GENOMIC DNA]</scope>
    <source>
        <strain evidence="6 7">DSM 18997</strain>
    </source>
</reference>
<accession>A0A9X4KGT1</accession>
<keyword evidence="1" id="KW-0805">Transcription regulation</keyword>
<dbReference type="Gene3D" id="1.10.10.10">
    <property type="entry name" value="Winged helix-like DNA-binding domain superfamily/Winged helix DNA-binding domain"/>
    <property type="match status" value="1"/>
</dbReference>
<keyword evidence="3" id="KW-0804">Transcription</keyword>
<dbReference type="PANTHER" id="PTHR30136">
    <property type="entry name" value="HELIX-TURN-HELIX TRANSCRIPTIONAL REGULATOR, ICLR FAMILY"/>
    <property type="match status" value="1"/>
</dbReference>
<evidence type="ECO:0000313" key="6">
    <source>
        <dbReference type="EMBL" id="MDG0791710.1"/>
    </source>
</evidence>
<dbReference type="Pfam" id="PF01614">
    <property type="entry name" value="IclR_C"/>
    <property type="match status" value="1"/>
</dbReference>
<dbReference type="InterPro" id="IPR005471">
    <property type="entry name" value="Tscrpt_reg_IclR_N"/>
</dbReference>
<dbReference type="Pfam" id="PF09339">
    <property type="entry name" value="HTH_IclR"/>
    <property type="match status" value="1"/>
</dbReference>
<dbReference type="InterPro" id="IPR029016">
    <property type="entry name" value="GAF-like_dom_sf"/>
</dbReference>
<gene>
    <name evidence="6" type="ORF">OMP38_13155</name>
</gene>
<dbReference type="AlphaFoldDB" id="A0A9X4KGT1"/>
<evidence type="ECO:0000313" key="7">
    <source>
        <dbReference type="Proteomes" id="UP001153387"/>
    </source>
</evidence>
<dbReference type="GO" id="GO:0003677">
    <property type="term" value="F:DNA binding"/>
    <property type="evidence" value="ECO:0007669"/>
    <property type="project" value="UniProtKB-KW"/>
</dbReference>
<proteinExistence type="predicted"/>
<evidence type="ECO:0000256" key="3">
    <source>
        <dbReference type="ARBA" id="ARBA00023163"/>
    </source>
</evidence>
<dbReference type="InterPro" id="IPR036388">
    <property type="entry name" value="WH-like_DNA-bd_sf"/>
</dbReference>
<feature type="domain" description="IclR-ED" evidence="5">
    <location>
        <begin position="72"/>
        <end position="252"/>
    </location>
</feature>
<protein>
    <submittedName>
        <fullName evidence="6">IclR family transcriptional regulator</fullName>
    </submittedName>
</protein>
<feature type="domain" description="HTH iclR-type" evidence="4">
    <location>
        <begin position="10"/>
        <end position="71"/>
    </location>
</feature>
<dbReference type="InterPro" id="IPR014757">
    <property type="entry name" value="Tscrpt_reg_IclR_C"/>
</dbReference>
<name>A0A9X4KGT1_9BACL</name>
<dbReference type="InterPro" id="IPR036390">
    <property type="entry name" value="WH_DNA-bd_sf"/>
</dbReference>
<comment type="caution">
    <text evidence="6">The sequence shown here is derived from an EMBL/GenBank/DDBJ whole genome shotgun (WGS) entry which is preliminary data.</text>
</comment>
<dbReference type="PROSITE" id="PS51078">
    <property type="entry name" value="ICLR_ED"/>
    <property type="match status" value="1"/>
</dbReference>
<evidence type="ECO:0000256" key="2">
    <source>
        <dbReference type="ARBA" id="ARBA00023125"/>
    </source>
</evidence>
<dbReference type="PROSITE" id="PS51077">
    <property type="entry name" value="HTH_ICLR"/>
    <property type="match status" value="1"/>
</dbReference>
<dbReference type="EMBL" id="JAPDHZ010000003">
    <property type="protein sequence ID" value="MDG0791710.1"/>
    <property type="molecule type" value="Genomic_DNA"/>
</dbReference>
<dbReference type="SMART" id="SM00346">
    <property type="entry name" value="HTH_ICLR"/>
    <property type="match status" value="1"/>
</dbReference>
<dbReference type="GO" id="GO:0045892">
    <property type="term" value="P:negative regulation of DNA-templated transcription"/>
    <property type="evidence" value="ECO:0007669"/>
    <property type="project" value="TreeGrafter"/>
</dbReference>
<keyword evidence="2" id="KW-0238">DNA-binding</keyword>
<dbReference type="Gene3D" id="3.30.450.40">
    <property type="match status" value="1"/>
</dbReference>
<organism evidence="6 7">
    <name type="scientific">Cohnella ginsengisoli</name>
    <dbReference type="NCBI Taxonomy" id="425004"/>
    <lineage>
        <taxon>Bacteria</taxon>
        <taxon>Bacillati</taxon>
        <taxon>Bacillota</taxon>
        <taxon>Bacilli</taxon>
        <taxon>Bacillales</taxon>
        <taxon>Paenibacillaceae</taxon>
        <taxon>Cohnella</taxon>
    </lineage>
</organism>
<dbReference type="PANTHER" id="PTHR30136:SF24">
    <property type="entry name" value="HTH-TYPE TRANSCRIPTIONAL REPRESSOR ALLR"/>
    <property type="match status" value="1"/>
</dbReference>
<evidence type="ECO:0000259" key="4">
    <source>
        <dbReference type="PROSITE" id="PS51077"/>
    </source>
</evidence>
<dbReference type="SUPFAM" id="SSF55781">
    <property type="entry name" value="GAF domain-like"/>
    <property type="match status" value="1"/>
</dbReference>
<evidence type="ECO:0000259" key="5">
    <source>
        <dbReference type="PROSITE" id="PS51078"/>
    </source>
</evidence>